<keyword evidence="8" id="KW-0406">Ion transport</keyword>
<protein>
    <submittedName>
        <fullName evidence="12">Coiled-coil domain containing protein 109</fullName>
    </submittedName>
</protein>
<keyword evidence="4" id="KW-0109">Calcium transport</keyword>
<reference evidence="12 13" key="1">
    <citation type="journal article" date="2017" name="Mol. Plant">
        <title>The Genome of Medicinal Plant Macleaya cordata Provides New Insights into Benzylisoquinoline Alkaloids Metabolism.</title>
        <authorList>
            <person name="Liu X."/>
            <person name="Liu Y."/>
            <person name="Huang P."/>
            <person name="Ma Y."/>
            <person name="Qing Z."/>
            <person name="Tang Q."/>
            <person name="Cao H."/>
            <person name="Cheng P."/>
            <person name="Zheng Y."/>
            <person name="Yuan Z."/>
            <person name="Zhou Y."/>
            <person name="Liu J."/>
            <person name="Tang Z."/>
            <person name="Zhuo Y."/>
            <person name="Zhang Y."/>
            <person name="Yu L."/>
            <person name="Huang J."/>
            <person name="Yang P."/>
            <person name="Peng Q."/>
            <person name="Zhang J."/>
            <person name="Jiang W."/>
            <person name="Zhang Z."/>
            <person name="Lin K."/>
            <person name="Ro D.K."/>
            <person name="Chen X."/>
            <person name="Xiong X."/>
            <person name="Shang Y."/>
            <person name="Huang S."/>
            <person name="Zeng J."/>
        </authorList>
    </citation>
    <scope>NUCLEOTIDE SEQUENCE [LARGE SCALE GENOMIC DNA]</scope>
    <source>
        <strain evidence="13">cv. BLH2017</strain>
        <tissue evidence="12">Root</tissue>
    </source>
</reference>
<gene>
    <name evidence="12" type="ORF">BVC80_1831g204</name>
</gene>
<evidence type="ECO:0000256" key="9">
    <source>
        <dbReference type="ARBA" id="ARBA00023136"/>
    </source>
</evidence>
<evidence type="ECO:0000256" key="7">
    <source>
        <dbReference type="ARBA" id="ARBA00022989"/>
    </source>
</evidence>
<dbReference type="OrthoDB" id="278338at2759"/>
<evidence type="ECO:0000259" key="11">
    <source>
        <dbReference type="Pfam" id="PF04678"/>
    </source>
</evidence>
<dbReference type="GO" id="GO:0036444">
    <property type="term" value="P:calcium import into the mitochondrion"/>
    <property type="evidence" value="ECO:0007669"/>
    <property type="project" value="TreeGrafter"/>
</dbReference>
<dbReference type="GO" id="GO:0005262">
    <property type="term" value="F:calcium channel activity"/>
    <property type="evidence" value="ECO:0007669"/>
    <property type="project" value="TreeGrafter"/>
</dbReference>
<dbReference type="OMA" id="EREWISY"/>
<dbReference type="GO" id="GO:1990246">
    <property type="term" value="C:uniplex complex"/>
    <property type="evidence" value="ECO:0007669"/>
    <property type="project" value="TreeGrafter"/>
</dbReference>
<evidence type="ECO:0000256" key="2">
    <source>
        <dbReference type="ARBA" id="ARBA00005653"/>
    </source>
</evidence>
<dbReference type="InterPro" id="IPR039055">
    <property type="entry name" value="MCU_fam"/>
</dbReference>
<dbReference type="InParanoid" id="A0A200R7F1"/>
<dbReference type="PANTHER" id="PTHR13462:SF31">
    <property type="entry name" value="CALCIUM UNIPORTER PROTEIN 1, MITOCHONDRIAL"/>
    <property type="match status" value="1"/>
</dbReference>
<dbReference type="STRING" id="56857.A0A200R7F1"/>
<evidence type="ECO:0000256" key="3">
    <source>
        <dbReference type="ARBA" id="ARBA00022448"/>
    </source>
</evidence>
<keyword evidence="6" id="KW-0106">Calcium</keyword>
<evidence type="ECO:0000256" key="1">
    <source>
        <dbReference type="ARBA" id="ARBA00004141"/>
    </source>
</evidence>
<dbReference type="AlphaFoldDB" id="A0A200R7F1"/>
<keyword evidence="13" id="KW-1185">Reference proteome</keyword>
<evidence type="ECO:0000256" key="6">
    <source>
        <dbReference type="ARBA" id="ARBA00022837"/>
    </source>
</evidence>
<feature type="domain" description="Calcium uniporter protein C-terminal" evidence="11">
    <location>
        <begin position="176"/>
        <end position="333"/>
    </location>
</feature>
<dbReference type="FunCoup" id="A0A200R7F1">
    <property type="interactions" value="487"/>
</dbReference>
<dbReference type="GO" id="GO:0015292">
    <property type="term" value="F:uniporter activity"/>
    <property type="evidence" value="ECO:0007669"/>
    <property type="project" value="TreeGrafter"/>
</dbReference>
<dbReference type="PANTHER" id="PTHR13462">
    <property type="entry name" value="CALCIUM UNIPORTER PROTEIN, MITOCHONDRIAL"/>
    <property type="match status" value="1"/>
</dbReference>
<dbReference type="Pfam" id="PF04678">
    <property type="entry name" value="MCU"/>
    <property type="match status" value="1"/>
</dbReference>
<dbReference type="Proteomes" id="UP000195402">
    <property type="component" value="Unassembled WGS sequence"/>
</dbReference>
<keyword evidence="7 10" id="KW-1133">Transmembrane helix</keyword>
<proteinExistence type="inferred from homology"/>
<comment type="caution">
    <text evidence="12">The sequence shown here is derived from an EMBL/GenBank/DDBJ whole genome shotgun (WGS) entry which is preliminary data.</text>
</comment>
<accession>A0A200R7F1</accession>
<organism evidence="12 13">
    <name type="scientific">Macleaya cordata</name>
    <name type="common">Five-seeded plume-poppy</name>
    <name type="synonym">Bocconia cordata</name>
    <dbReference type="NCBI Taxonomy" id="56857"/>
    <lineage>
        <taxon>Eukaryota</taxon>
        <taxon>Viridiplantae</taxon>
        <taxon>Streptophyta</taxon>
        <taxon>Embryophyta</taxon>
        <taxon>Tracheophyta</taxon>
        <taxon>Spermatophyta</taxon>
        <taxon>Magnoliopsida</taxon>
        <taxon>Ranunculales</taxon>
        <taxon>Papaveraceae</taxon>
        <taxon>Papaveroideae</taxon>
        <taxon>Macleaya</taxon>
    </lineage>
</organism>
<keyword evidence="3" id="KW-0813">Transport</keyword>
<feature type="transmembrane region" description="Helical" evidence="10">
    <location>
        <begin position="249"/>
        <end position="269"/>
    </location>
</feature>
<dbReference type="GO" id="GO:0051560">
    <property type="term" value="P:mitochondrial calcium ion homeostasis"/>
    <property type="evidence" value="ECO:0007669"/>
    <property type="project" value="InterPro"/>
</dbReference>
<comment type="subcellular location">
    <subcellularLocation>
        <location evidence="1">Membrane</location>
        <topology evidence="1">Multi-pass membrane protein</topology>
    </subcellularLocation>
</comment>
<dbReference type="InterPro" id="IPR006769">
    <property type="entry name" value="MCU_C"/>
</dbReference>
<evidence type="ECO:0000256" key="5">
    <source>
        <dbReference type="ARBA" id="ARBA00022692"/>
    </source>
</evidence>
<name>A0A200R7F1_MACCD</name>
<evidence type="ECO:0000313" key="12">
    <source>
        <dbReference type="EMBL" id="OVA18647.1"/>
    </source>
</evidence>
<dbReference type="EMBL" id="MVGT01000435">
    <property type="protein sequence ID" value="OVA18647.1"/>
    <property type="molecule type" value="Genomic_DNA"/>
</dbReference>
<evidence type="ECO:0000313" key="13">
    <source>
        <dbReference type="Proteomes" id="UP000195402"/>
    </source>
</evidence>
<keyword evidence="9 10" id="KW-0472">Membrane</keyword>
<sequence>MALQRALTHQRLFPITKISSSSTLNLTLIRNLSPFSSPFLETLVPPDPSRTTFSREFISVPDSGKKGFFRRFLQKRTIFQSEMSPELRSLPIGEKLMEKLKGMNINRDRLRLEELNPPPIKQSETSFNGISVEDAKKLLRLSQLEMLKSTLRRIPKNSISYTEFIEICVEATSPSQGSSFAKTLDESGAVIVLGNVVFLRPEQVAKAIESVIPLPIAHPNDPRKKELEKMEKEKEAIDEKAGVLVKRELWGGLGLLVLQTAGFMRLTFWELSWDVMEPICFFVTSIYFMAGYAFFLRTSRDPSFEGFFQSRFSSKQKRLMKNHKFDIKRFDELKKAYYPASAYSSEPSVVANSSFDHSDRTTLICALHH</sequence>
<evidence type="ECO:0000256" key="4">
    <source>
        <dbReference type="ARBA" id="ARBA00022568"/>
    </source>
</evidence>
<keyword evidence="5 10" id="KW-0812">Transmembrane</keyword>
<comment type="similarity">
    <text evidence="2">Belongs to the MCU (TC 1.A.77) family.</text>
</comment>
<evidence type="ECO:0000256" key="8">
    <source>
        <dbReference type="ARBA" id="ARBA00023065"/>
    </source>
</evidence>
<feature type="transmembrane region" description="Helical" evidence="10">
    <location>
        <begin position="275"/>
        <end position="295"/>
    </location>
</feature>
<evidence type="ECO:0000256" key="10">
    <source>
        <dbReference type="SAM" id="Phobius"/>
    </source>
</evidence>